<dbReference type="Proteomes" id="UP000500882">
    <property type="component" value="Chromosome"/>
</dbReference>
<dbReference type="AlphaFoldDB" id="A0A679HE34"/>
<evidence type="ECO:0000259" key="6">
    <source>
        <dbReference type="Pfam" id="PF02776"/>
    </source>
</evidence>
<gene>
    <name evidence="7" type="primary">menD_2</name>
    <name evidence="7" type="ORF">BatF92_16250</name>
</gene>
<dbReference type="CDD" id="cd07037">
    <property type="entry name" value="TPP_PYR_MenD"/>
    <property type="match status" value="1"/>
</dbReference>
<keyword evidence="4" id="KW-0786">Thiamine pyrophosphate</keyword>
<dbReference type="PANTHER" id="PTHR42916:SF1">
    <property type="entry name" value="PROTEIN PHYLLO, CHLOROPLASTIC"/>
    <property type="match status" value="1"/>
</dbReference>
<dbReference type="PANTHER" id="PTHR42916">
    <property type="entry name" value="2-SUCCINYL-5-ENOLPYRUVYL-6-HYDROXY-3-CYCLOHEXENE-1-CARBOXYLATE SYNTHASE"/>
    <property type="match status" value="1"/>
</dbReference>
<protein>
    <submittedName>
        <fullName evidence="7">2-succinyl-5-enolpyruvyl-6-hydroxy-3-cyclohexene-1-carboxylate synthase</fullName>
    </submittedName>
</protein>
<dbReference type="InterPro" id="IPR012001">
    <property type="entry name" value="Thiamin_PyroP_enz_TPP-bd_dom"/>
</dbReference>
<dbReference type="Gene3D" id="3.40.50.970">
    <property type="match status" value="2"/>
</dbReference>
<dbReference type="NCBIfam" id="TIGR00173">
    <property type="entry name" value="menD"/>
    <property type="match status" value="1"/>
</dbReference>
<proteinExistence type="predicted"/>
<evidence type="ECO:0000313" key="7">
    <source>
        <dbReference type="EMBL" id="BCA49683.1"/>
    </source>
</evidence>
<dbReference type="InterPro" id="IPR004433">
    <property type="entry name" value="MenaQ_synth_MenD"/>
</dbReference>
<evidence type="ECO:0000256" key="4">
    <source>
        <dbReference type="ARBA" id="ARBA00023052"/>
    </source>
</evidence>
<dbReference type="Gene3D" id="3.40.50.1220">
    <property type="entry name" value="TPP-binding domain"/>
    <property type="match status" value="1"/>
</dbReference>
<keyword evidence="2" id="KW-0479">Metal-binding</keyword>
<dbReference type="GO" id="GO:0030976">
    <property type="term" value="F:thiamine pyrophosphate binding"/>
    <property type="evidence" value="ECO:0007669"/>
    <property type="project" value="InterPro"/>
</dbReference>
<feature type="domain" description="Thiamine pyrophosphate enzyme N-terminal TPP-binding" evidence="6">
    <location>
        <begin position="10"/>
        <end position="120"/>
    </location>
</feature>
<evidence type="ECO:0000256" key="3">
    <source>
        <dbReference type="ARBA" id="ARBA00022842"/>
    </source>
</evidence>
<sequence>MYANEKMVLQLISLLKQFGVRKIVVSPGSRHNKIVRSLEQDNFFQLYIVVDERSAAFFALGLIQSSGETVAVTCSSGTACMNYGSAIVEAYYQKLPLLVLSSDRTLELLNQNEDQMYDQLSTFVKCTKYHCQLPIINNAADEWYCNRIINEALIALTHRGRGPVHINIPFATHHGVDFSVENLPVVRKITLNQLPLTMEFWKEKAQELSGKKIMIIWGQSVYPLVDVEKGADEFIRKSDAIVLTDNISNCHCCNSIFNTTTVLAIMKPTEMESLKPDYIITVGGNYIFNNEIKRWLKGMQCKHWHVGREGEVCDPFRCLSEIYEMPENHFFEQLAKIMETSSNINYSKQWKVISESPGIPEMGYCELFAITTLLKQLPINSDLQLANSQTIRMSQFVPINRNIRVNCNRGVNGIDGSMSTAVGFAADNNRLLFYVTGELSFFYDMNSLSIKHLSKQMRILLVNNAGGAVMYDQPRNTPVEKLPIYLAAGRQLTAKGWAESLGIKYLSANSKESVEEGVQELLNEDIQKPILLEVFSNLSDDRFCIGDYTHSLDRRTLSEKVSGKLKSFILKH</sequence>
<dbReference type="PIRSF" id="PIRSF004983">
    <property type="entry name" value="MenD"/>
    <property type="match status" value="1"/>
</dbReference>
<evidence type="ECO:0000256" key="5">
    <source>
        <dbReference type="ARBA" id="ARBA00023211"/>
    </source>
</evidence>
<organism evidence="7 8">
    <name type="scientific">Bacteroides thetaiotaomicron</name>
    <dbReference type="NCBI Taxonomy" id="818"/>
    <lineage>
        <taxon>Bacteria</taxon>
        <taxon>Pseudomonadati</taxon>
        <taxon>Bacteroidota</taxon>
        <taxon>Bacteroidia</taxon>
        <taxon>Bacteroidales</taxon>
        <taxon>Bacteroidaceae</taxon>
        <taxon>Bacteroides</taxon>
    </lineage>
</organism>
<accession>A0A679HE34</accession>
<keyword evidence="1" id="KW-0808">Transferase</keyword>
<dbReference type="EMBL" id="AP022660">
    <property type="protein sequence ID" value="BCA49683.1"/>
    <property type="molecule type" value="Genomic_DNA"/>
</dbReference>
<dbReference type="Pfam" id="PF02776">
    <property type="entry name" value="TPP_enzyme_N"/>
    <property type="match status" value="1"/>
</dbReference>
<keyword evidence="3" id="KW-0460">Magnesium</keyword>
<dbReference type="GO" id="GO:0070204">
    <property type="term" value="F:2-succinyl-5-enolpyruvyl-6-hydroxy-3-cyclohexene-1-carboxylic-acid synthase activity"/>
    <property type="evidence" value="ECO:0007669"/>
    <property type="project" value="InterPro"/>
</dbReference>
<keyword evidence="5" id="KW-0464">Manganese</keyword>
<dbReference type="GO" id="GO:0009234">
    <property type="term" value="P:menaquinone biosynthetic process"/>
    <property type="evidence" value="ECO:0007669"/>
    <property type="project" value="InterPro"/>
</dbReference>
<dbReference type="SUPFAM" id="SSF52518">
    <property type="entry name" value="Thiamin diphosphate-binding fold (THDP-binding)"/>
    <property type="match status" value="2"/>
</dbReference>
<dbReference type="InterPro" id="IPR029061">
    <property type="entry name" value="THDP-binding"/>
</dbReference>
<evidence type="ECO:0000256" key="2">
    <source>
        <dbReference type="ARBA" id="ARBA00022723"/>
    </source>
</evidence>
<evidence type="ECO:0000313" key="8">
    <source>
        <dbReference type="Proteomes" id="UP000500882"/>
    </source>
</evidence>
<reference evidence="7 8" key="1">
    <citation type="submission" date="2020-02" db="EMBL/GenBank/DDBJ databases">
        <title>Whole-genome sequencing and comparative analysis of the genomes of Bacteroides thetaiotaomicron and Escherichia coli isolated from a healthy resident in Vietnam.</title>
        <authorList>
            <person name="Mohsin M."/>
            <person name="Tanaka K."/>
            <person name="Kawahara R."/>
            <person name="Kondo S."/>
            <person name="Noguchi H."/>
            <person name="Motooka D."/>
            <person name="Nakamura S."/>
            <person name="Khong D.T."/>
            <person name="Nguyen T.N."/>
            <person name="Tran H.T."/>
            <person name="Yamamoto Y."/>
        </authorList>
    </citation>
    <scope>NUCLEOTIDE SEQUENCE [LARGE SCALE GENOMIC DNA]</scope>
    <source>
        <strain evidence="7 8">F9-2</strain>
    </source>
</reference>
<dbReference type="GO" id="GO:0046872">
    <property type="term" value="F:metal ion binding"/>
    <property type="evidence" value="ECO:0007669"/>
    <property type="project" value="UniProtKB-KW"/>
</dbReference>
<name>A0A679HE34_BACT4</name>
<dbReference type="RefSeq" id="WP_172556577.1">
    <property type="nucleotide sequence ID" value="NZ_AP022660.1"/>
</dbReference>
<evidence type="ECO:0000256" key="1">
    <source>
        <dbReference type="ARBA" id="ARBA00022679"/>
    </source>
</evidence>